<dbReference type="AlphaFoldDB" id="B4H616"/>
<sequence>MALAGHHHHQQQHHHQPQQQQQHPHHQQPPHPHPTPPHAHAHHIDHQRGITITTLPSTTSVAQHQQQQQQQLLHHGNGSSPHHFNVASLGDLSSAMQLGAVTADGNFVTMNGVVVGRIQHTREELQQLGVIKVESPSNGVTTVPTSAASATQREG</sequence>
<accession>B4H616</accession>
<dbReference type="EMBL" id="CH479212">
    <property type="protein sequence ID" value="EDW33233.1"/>
    <property type="molecule type" value="Genomic_DNA"/>
</dbReference>
<name>B4H616_DROPE</name>
<feature type="compositionally biased region" description="Low complexity" evidence="1">
    <location>
        <begin position="63"/>
        <end position="75"/>
    </location>
</feature>
<dbReference type="eggNOG" id="ENOG502TEMW">
    <property type="taxonomic scope" value="Eukaryota"/>
</dbReference>
<organism evidence="3">
    <name type="scientific">Drosophila persimilis</name>
    <name type="common">Fruit fly</name>
    <dbReference type="NCBI Taxonomy" id="7234"/>
    <lineage>
        <taxon>Eukaryota</taxon>
        <taxon>Metazoa</taxon>
        <taxon>Ecdysozoa</taxon>
        <taxon>Arthropoda</taxon>
        <taxon>Hexapoda</taxon>
        <taxon>Insecta</taxon>
        <taxon>Pterygota</taxon>
        <taxon>Neoptera</taxon>
        <taxon>Endopterygota</taxon>
        <taxon>Diptera</taxon>
        <taxon>Brachycera</taxon>
        <taxon>Muscomorpha</taxon>
        <taxon>Ephydroidea</taxon>
        <taxon>Drosophilidae</taxon>
        <taxon>Drosophila</taxon>
        <taxon>Sophophora</taxon>
    </lineage>
</organism>
<dbReference type="PhylomeDB" id="B4H616"/>
<feature type="region of interest" description="Disordered" evidence="1">
    <location>
        <begin position="58"/>
        <end position="86"/>
    </location>
</feature>
<feature type="region of interest" description="Disordered" evidence="1">
    <location>
        <begin position="1"/>
        <end position="44"/>
    </location>
</feature>
<evidence type="ECO:0000313" key="3">
    <source>
        <dbReference type="Proteomes" id="UP000008744"/>
    </source>
</evidence>
<dbReference type="OrthoDB" id="40579at2759"/>
<gene>
    <name evidence="2" type="primary">Dper\GL24689</name>
    <name evidence="2" type="ORF">Dper_GL24689</name>
</gene>
<evidence type="ECO:0000256" key="1">
    <source>
        <dbReference type="SAM" id="MobiDB-lite"/>
    </source>
</evidence>
<keyword evidence="3" id="KW-1185">Reference proteome</keyword>
<reference evidence="2 3" key="1">
    <citation type="journal article" date="2007" name="Nature">
        <title>Evolution of genes and genomes on the Drosophila phylogeny.</title>
        <authorList>
            <consortium name="Drosophila 12 Genomes Consortium"/>
            <person name="Clark A.G."/>
            <person name="Eisen M.B."/>
            <person name="Smith D.R."/>
            <person name="Bergman C.M."/>
            <person name="Oliver B."/>
            <person name="Markow T.A."/>
            <person name="Kaufman T.C."/>
            <person name="Kellis M."/>
            <person name="Gelbart W."/>
            <person name="Iyer V.N."/>
            <person name="Pollard D.A."/>
            <person name="Sackton T.B."/>
            <person name="Larracuente A.M."/>
            <person name="Singh N.D."/>
            <person name="Abad J.P."/>
            <person name="Abt D.N."/>
            <person name="Adryan B."/>
            <person name="Aguade M."/>
            <person name="Akashi H."/>
            <person name="Anderson W.W."/>
            <person name="Aquadro C.F."/>
            <person name="Ardell D.H."/>
            <person name="Arguello R."/>
            <person name="Artieri C.G."/>
            <person name="Barbash D.A."/>
            <person name="Barker D."/>
            <person name="Barsanti P."/>
            <person name="Batterham P."/>
            <person name="Batzoglou S."/>
            <person name="Begun D."/>
            <person name="Bhutkar A."/>
            <person name="Blanco E."/>
            <person name="Bosak S.A."/>
            <person name="Bradley R.K."/>
            <person name="Brand A.D."/>
            <person name="Brent M.R."/>
            <person name="Brooks A.N."/>
            <person name="Brown R.H."/>
            <person name="Butlin R.K."/>
            <person name="Caggese C."/>
            <person name="Calvi B.R."/>
            <person name="Bernardo de Carvalho A."/>
            <person name="Caspi A."/>
            <person name="Castrezana S."/>
            <person name="Celniker S.E."/>
            <person name="Chang J.L."/>
            <person name="Chapple C."/>
            <person name="Chatterji S."/>
            <person name="Chinwalla A."/>
            <person name="Civetta A."/>
            <person name="Clifton S.W."/>
            <person name="Comeron J.M."/>
            <person name="Costello J.C."/>
            <person name="Coyne J.A."/>
            <person name="Daub J."/>
            <person name="David R.G."/>
            <person name="Delcher A.L."/>
            <person name="Delehaunty K."/>
            <person name="Do C.B."/>
            <person name="Ebling H."/>
            <person name="Edwards K."/>
            <person name="Eickbush T."/>
            <person name="Evans J.D."/>
            <person name="Filipski A."/>
            <person name="Findeiss S."/>
            <person name="Freyhult E."/>
            <person name="Fulton L."/>
            <person name="Fulton R."/>
            <person name="Garcia A.C."/>
            <person name="Gardiner A."/>
            <person name="Garfield D.A."/>
            <person name="Garvin B.E."/>
            <person name="Gibson G."/>
            <person name="Gilbert D."/>
            <person name="Gnerre S."/>
            <person name="Godfrey J."/>
            <person name="Good R."/>
            <person name="Gotea V."/>
            <person name="Gravely B."/>
            <person name="Greenberg A.J."/>
            <person name="Griffiths-Jones S."/>
            <person name="Gross S."/>
            <person name="Guigo R."/>
            <person name="Gustafson E.A."/>
            <person name="Haerty W."/>
            <person name="Hahn M.W."/>
            <person name="Halligan D.L."/>
            <person name="Halpern A.L."/>
            <person name="Halter G.M."/>
            <person name="Han M.V."/>
            <person name="Heger A."/>
            <person name="Hillier L."/>
            <person name="Hinrichs A.S."/>
            <person name="Holmes I."/>
            <person name="Hoskins R.A."/>
            <person name="Hubisz M.J."/>
            <person name="Hultmark D."/>
            <person name="Huntley M.A."/>
            <person name="Jaffe D.B."/>
            <person name="Jagadeeshan S."/>
            <person name="Jeck W.R."/>
            <person name="Johnson J."/>
            <person name="Jones C.D."/>
            <person name="Jordan W.C."/>
            <person name="Karpen G.H."/>
            <person name="Kataoka E."/>
            <person name="Keightley P.D."/>
            <person name="Kheradpour P."/>
            <person name="Kirkness E.F."/>
            <person name="Koerich L.B."/>
            <person name="Kristiansen K."/>
            <person name="Kudrna D."/>
            <person name="Kulathinal R.J."/>
            <person name="Kumar S."/>
            <person name="Kwok R."/>
            <person name="Lander E."/>
            <person name="Langley C.H."/>
            <person name="Lapoint R."/>
            <person name="Lazzaro B.P."/>
            <person name="Lee S.J."/>
            <person name="Levesque L."/>
            <person name="Li R."/>
            <person name="Lin C.F."/>
            <person name="Lin M.F."/>
            <person name="Lindblad-Toh K."/>
            <person name="Llopart A."/>
            <person name="Long M."/>
            <person name="Low L."/>
            <person name="Lozovsky E."/>
            <person name="Lu J."/>
            <person name="Luo M."/>
            <person name="Machado C.A."/>
            <person name="Makalowski W."/>
            <person name="Marzo M."/>
            <person name="Matsuda M."/>
            <person name="Matzkin L."/>
            <person name="McAllister B."/>
            <person name="McBride C.S."/>
            <person name="McKernan B."/>
            <person name="McKernan K."/>
            <person name="Mendez-Lago M."/>
            <person name="Minx P."/>
            <person name="Mollenhauer M.U."/>
            <person name="Montooth K."/>
            <person name="Mount S.M."/>
            <person name="Mu X."/>
            <person name="Myers E."/>
            <person name="Negre B."/>
            <person name="Newfeld S."/>
            <person name="Nielsen R."/>
            <person name="Noor M.A."/>
            <person name="O'Grady P."/>
            <person name="Pachter L."/>
            <person name="Papaceit M."/>
            <person name="Parisi M.J."/>
            <person name="Parisi M."/>
            <person name="Parts L."/>
            <person name="Pedersen J.S."/>
            <person name="Pesole G."/>
            <person name="Phillippy A.M."/>
            <person name="Ponting C.P."/>
            <person name="Pop M."/>
            <person name="Porcelli D."/>
            <person name="Powell J.R."/>
            <person name="Prohaska S."/>
            <person name="Pruitt K."/>
            <person name="Puig M."/>
            <person name="Quesneville H."/>
            <person name="Ram K.R."/>
            <person name="Rand D."/>
            <person name="Rasmussen M.D."/>
            <person name="Reed L.K."/>
            <person name="Reenan R."/>
            <person name="Reily A."/>
            <person name="Remington K.A."/>
            <person name="Rieger T.T."/>
            <person name="Ritchie M.G."/>
            <person name="Robin C."/>
            <person name="Rogers Y.H."/>
            <person name="Rohde C."/>
            <person name="Rozas J."/>
            <person name="Rubenfield M.J."/>
            <person name="Ruiz A."/>
            <person name="Russo S."/>
            <person name="Salzberg S.L."/>
            <person name="Sanchez-Gracia A."/>
            <person name="Saranga D.J."/>
            <person name="Sato H."/>
            <person name="Schaeffer S.W."/>
            <person name="Schatz M.C."/>
            <person name="Schlenke T."/>
            <person name="Schwartz R."/>
            <person name="Segarra C."/>
            <person name="Singh R.S."/>
            <person name="Sirot L."/>
            <person name="Sirota M."/>
            <person name="Sisneros N.B."/>
            <person name="Smith C.D."/>
            <person name="Smith T.F."/>
            <person name="Spieth J."/>
            <person name="Stage D.E."/>
            <person name="Stark A."/>
            <person name="Stephan W."/>
            <person name="Strausberg R.L."/>
            <person name="Strempel S."/>
            <person name="Sturgill D."/>
            <person name="Sutton G."/>
            <person name="Sutton G.G."/>
            <person name="Tao W."/>
            <person name="Teichmann S."/>
            <person name="Tobari Y.N."/>
            <person name="Tomimura Y."/>
            <person name="Tsolas J.M."/>
            <person name="Valente V.L."/>
            <person name="Venter E."/>
            <person name="Venter J.C."/>
            <person name="Vicario S."/>
            <person name="Vieira F.G."/>
            <person name="Vilella A.J."/>
            <person name="Villasante A."/>
            <person name="Walenz B."/>
            <person name="Wang J."/>
            <person name="Wasserman M."/>
            <person name="Watts T."/>
            <person name="Wilson D."/>
            <person name="Wilson R.K."/>
            <person name="Wing R.A."/>
            <person name="Wolfner M.F."/>
            <person name="Wong A."/>
            <person name="Wong G.K."/>
            <person name="Wu C.I."/>
            <person name="Wu G."/>
            <person name="Yamamoto D."/>
            <person name="Yang H.P."/>
            <person name="Yang S.P."/>
            <person name="Yorke J.A."/>
            <person name="Yoshida K."/>
            <person name="Zdobnov E."/>
            <person name="Zhang P."/>
            <person name="Zhang Y."/>
            <person name="Zimin A.V."/>
            <person name="Baldwin J."/>
            <person name="Abdouelleil A."/>
            <person name="Abdulkadir J."/>
            <person name="Abebe A."/>
            <person name="Abera B."/>
            <person name="Abreu J."/>
            <person name="Acer S.C."/>
            <person name="Aftuck L."/>
            <person name="Alexander A."/>
            <person name="An P."/>
            <person name="Anderson E."/>
            <person name="Anderson S."/>
            <person name="Arachi H."/>
            <person name="Azer M."/>
            <person name="Bachantsang P."/>
            <person name="Barry A."/>
            <person name="Bayul T."/>
            <person name="Berlin A."/>
            <person name="Bessette D."/>
            <person name="Bloom T."/>
            <person name="Blye J."/>
            <person name="Boguslavskiy L."/>
            <person name="Bonnet C."/>
            <person name="Boukhgalter B."/>
            <person name="Bourzgui I."/>
            <person name="Brown A."/>
            <person name="Cahill P."/>
            <person name="Channer S."/>
            <person name="Cheshatsang Y."/>
            <person name="Chuda L."/>
            <person name="Citroen M."/>
            <person name="Collymore A."/>
            <person name="Cooke P."/>
            <person name="Costello M."/>
            <person name="D'Aco K."/>
            <person name="Daza R."/>
            <person name="De Haan G."/>
            <person name="DeGray S."/>
            <person name="DeMaso C."/>
            <person name="Dhargay N."/>
            <person name="Dooley K."/>
            <person name="Dooley E."/>
            <person name="Doricent M."/>
            <person name="Dorje P."/>
            <person name="Dorjee K."/>
            <person name="Dupes A."/>
            <person name="Elong R."/>
            <person name="Falk J."/>
            <person name="Farina A."/>
            <person name="Faro S."/>
            <person name="Ferguson D."/>
            <person name="Fisher S."/>
            <person name="Foley C.D."/>
            <person name="Franke A."/>
            <person name="Friedrich D."/>
            <person name="Gadbois L."/>
            <person name="Gearin G."/>
            <person name="Gearin C.R."/>
            <person name="Giannoukos G."/>
            <person name="Goode T."/>
            <person name="Graham J."/>
            <person name="Grandbois E."/>
            <person name="Grewal S."/>
            <person name="Gyaltsen K."/>
            <person name="Hafez N."/>
            <person name="Hagos B."/>
            <person name="Hall J."/>
            <person name="Henson C."/>
            <person name="Hollinger A."/>
            <person name="Honan T."/>
            <person name="Huard M.D."/>
            <person name="Hughes L."/>
            <person name="Hurhula B."/>
            <person name="Husby M.E."/>
            <person name="Kamat A."/>
            <person name="Kanga B."/>
            <person name="Kashin S."/>
            <person name="Khazanovich D."/>
            <person name="Kisner P."/>
            <person name="Lance K."/>
            <person name="Lara M."/>
            <person name="Lee W."/>
            <person name="Lennon N."/>
            <person name="Letendre F."/>
            <person name="LeVine R."/>
            <person name="Lipovsky A."/>
            <person name="Liu X."/>
            <person name="Liu J."/>
            <person name="Liu S."/>
            <person name="Lokyitsang T."/>
            <person name="Lokyitsang Y."/>
            <person name="Lubonja R."/>
            <person name="Lui A."/>
            <person name="MacDonald P."/>
            <person name="Magnisalis V."/>
            <person name="Maru K."/>
            <person name="Matthews C."/>
            <person name="McCusker W."/>
            <person name="McDonough S."/>
            <person name="Mehta T."/>
            <person name="Meldrim J."/>
            <person name="Meneus L."/>
            <person name="Mihai O."/>
            <person name="Mihalev A."/>
            <person name="Mihova T."/>
            <person name="Mittelman R."/>
            <person name="Mlenga V."/>
            <person name="Montmayeur A."/>
            <person name="Mulrain L."/>
            <person name="Navidi A."/>
            <person name="Naylor J."/>
            <person name="Negash T."/>
            <person name="Nguyen T."/>
            <person name="Nguyen N."/>
            <person name="Nicol R."/>
            <person name="Norbu C."/>
            <person name="Norbu N."/>
            <person name="Novod N."/>
            <person name="O'Neill B."/>
            <person name="Osman S."/>
            <person name="Markiewicz E."/>
            <person name="Oyono O.L."/>
            <person name="Patti C."/>
            <person name="Phunkhang P."/>
            <person name="Pierre F."/>
            <person name="Priest M."/>
            <person name="Raghuraman S."/>
            <person name="Rege F."/>
            <person name="Reyes R."/>
            <person name="Rise C."/>
            <person name="Rogov P."/>
            <person name="Ross K."/>
            <person name="Ryan E."/>
            <person name="Settipalli S."/>
            <person name="Shea T."/>
            <person name="Sherpa N."/>
            <person name="Shi L."/>
            <person name="Shih D."/>
            <person name="Sparrow T."/>
            <person name="Spaulding J."/>
            <person name="Stalker J."/>
            <person name="Stange-Thomann N."/>
            <person name="Stavropoulos S."/>
            <person name="Stone C."/>
            <person name="Strader C."/>
            <person name="Tesfaye S."/>
            <person name="Thomson T."/>
            <person name="Thoulutsang Y."/>
            <person name="Thoulutsang D."/>
            <person name="Topham K."/>
            <person name="Topping I."/>
            <person name="Tsamla T."/>
            <person name="Vassiliev H."/>
            <person name="Vo A."/>
            <person name="Wangchuk T."/>
            <person name="Wangdi T."/>
            <person name="Weiand M."/>
            <person name="Wilkinson J."/>
            <person name="Wilson A."/>
            <person name="Yadav S."/>
            <person name="Young G."/>
            <person name="Yu Q."/>
            <person name="Zembek L."/>
            <person name="Zhong D."/>
            <person name="Zimmer A."/>
            <person name="Zwirko Z."/>
            <person name="Jaffe D.B."/>
            <person name="Alvarez P."/>
            <person name="Brockman W."/>
            <person name="Butler J."/>
            <person name="Chin C."/>
            <person name="Gnerre S."/>
            <person name="Grabherr M."/>
            <person name="Kleber M."/>
            <person name="Mauceli E."/>
            <person name="MacCallum I."/>
        </authorList>
    </citation>
    <scope>NUCLEOTIDE SEQUENCE [LARGE SCALE GENOMIC DNA]</scope>
    <source>
        <strain evidence="3">MSH-3 / Tucson 14011-0111.49</strain>
    </source>
</reference>
<dbReference type="HOGENOM" id="CLU_1679776_0_0_1"/>
<evidence type="ECO:0000313" key="2">
    <source>
        <dbReference type="EMBL" id="EDW33233.1"/>
    </source>
</evidence>
<dbReference type="OMA" id="HHTPPHA"/>
<feature type="compositionally biased region" description="Basic residues" evidence="1">
    <location>
        <begin position="1"/>
        <end position="16"/>
    </location>
</feature>
<protein>
    <submittedName>
        <fullName evidence="2">GL24689</fullName>
    </submittedName>
</protein>
<proteinExistence type="predicted"/>
<dbReference type="Proteomes" id="UP000008744">
    <property type="component" value="Unassembled WGS sequence"/>
</dbReference>